<dbReference type="GeneID" id="119726287"/>
<feature type="domain" description="C2H2-type" evidence="12">
    <location>
        <begin position="601"/>
        <end position="628"/>
    </location>
</feature>
<feature type="compositionally biased region" description="Basic and acidic residues" evidence="11">
    <location>
        <begin position="798"/>
        <end position="808"/>
    </location>
</feature>
<keyword evidence="9" id="KW-0539">Nucleus</keyword>
<dbReference type="RefSeq" id="XP_038053861.1">
    <property type="nucleotide sequence ID" value="XM_038197933.1"/>
</dbReference>
<evidence type="ECO:0000256" key="11">
    <source>
        <dbReference type="SAM" id="MobiDB-lite"/>
    </source>
</evidence>
<name>A0A913ZRS9_PATMI</name>
<feature type="domain" description="C2H2-type" evidence="12">
    <location>
        <begin position="782"/>
        <end position="809"/>
    </location>
</feature>
<feature type="compositionally biased region" description="Acidic residues" evidence="11">
    <location>
        <begin position="337"/>
        <end position="350"/>
    </location>
</feature>
<dbReference type="PROSITE" id="PS00028">
    <property type="entry name" value="ZINC_FINGER_C2H2_1"/>
    <property type="match status" value="13"/>
</dbReference>
<reference evidence="13" key="1">
    <citation type="submission" date="2022-11" db="UniProtKB">
        <authorList>
            <consortium name="EnsemblMetazoa"/>
        </authorList>
    </citation>
    <scope>IDENTIFICATION</scope>
</reference>
<dbReference type="Gene3D" id="3.30.160.60">
    <property type="entry name" value="Classic Zinc Finger"/>
    <property type="match status" value="11"/>
</dbReference>
<feature type="domain" description="C2H2-type" evidence="12">
    <location>
        <begin position="754"/>
        <end position="781"/>
    </location>
</feature>
<dbReference type="SUPFAM" id="SSF57667">
    <property type="entry name" value="beta-beta-alpha zinc fingers"/>
    <property type="match status" value="7"/>
</dbReference>
<feature type="domain" description="C2H2-type" evidence="12">
    <location>
        <begin position="378"/>
        <end position="405"/>
    </location>
</feature>
<dbReference type="Pfam" id="PF00096">
    <property type="entry name" value="zf-C2H2"/>
    <property type="match status" value="6"/>
</dbReference>
<keyword evidence="7" id="KW-0238">DNA-binding</keyword>
<dbReference type="PROSITE" id="PS50157">
    <property type="entry name" value="ZINC_FINGER_C2H2_2"/>
    <property type="match status" value="14"/>
</dbReference>
<feature type="domain" description="C2H2-type" evidence="12">
    <location>
        <begin position="312"/>
        <end position="339"/>
    </location>
</feature>
<feature type="region of interest" description="Disordered" evidence="11">
    <location>
        <begin position="132"/>
        <end position="159"/>
    </location>
</feature>
<keyword evidence="5" id="KW-0862">Zinc</keyword>
<feature type="region of interest" description="Disordered" evidence="11">
    <location>
        <begin position="335"/>
        <end position="375"/>
    </location>
</feature>
<evidence type="ECO:0000256" key="5">
    <source>
        <dbReference type="ARBA" id="ARBA00022833"/>
    </source>
</evidence>
<evidence type="ECO:0000256" key="8">
    <source>
        <dbReference type="ARBA" id="ARBA00023163"/>
    </source>
</evidence>
<dbReference type="AlphaFoldDB" id="A0A913ZRS9"/>
<evidence type="ECO:0000256" key="10">
    <source>
        <dbReference type="PROSITE-ProRule" id="PRU00042"/>
    </source>
</evidence>
<feature type="domain" description="C2H2-type" evidence="12">
    <location>
        <begin position="510"/>
        <end position="537"/>
    </location>
</feature>
<feature type="region of interest" description="Disordered" evidence="11">
    <location>
        <begin position="212"/>
        <end position="237"/>
    </location>
</feature>
<keyword evidence="14" id="KW-1185">Reference proteome</keyword>
<evidence type="ECO:0000256" key="2">
    <source>
        <dbReference type="ARBA" id="ARBA00022723"/>
    </source>
</evidence>
<feature type="region of interest" description="Disordered" evidence="11">
    <location>
        <begin position="1"/>
        <end position="29"/>
    </location>
</feature>
<feature type="domain" description="C2H2-type" evidence="12">
    <location>
        <begin position="726"/>
        <end position="753"/>
    </location>
</feature>
<evidence type="ECO:0000256" key="1">
    <source>
        <dbReference type="ARBA" id="ARBA00004123"/>
    </source>
</evidence>
<dbReference type="EnsemblMetazoa" id="XM_038197937.1">
    <property type="protein sequence ID" value="XP_038053865.1"/>
    <property type="gene ID" value="LOC119726295"/>
</dbReference>
<dbReference type="PANTHER" id="PTHR24376">
    <property type="entry name" value="ZINC FINGER PROTEIN"/>
    <property type="match status" value="1"/>
</dbReference>
<evidence type="ECO:0000313" key="14">
    <source>
        <dbReference type="Proteomes" id="UP000887568"/>
    </source>
</evidence>
<feature type="domain" description="C2H2-type" evidence="12">
    <location>
        <begin position="422"/>
        <end position="449"/>
    </location>
</feature>
<dbReference type="GO" id="GO:0005634">
    <property type="term" value="C:nucleus"/>
    <property type="evidence" value="ECO:0007669"/>
    <property type="project" value="UniProtKB-SubCell"/>
</dbReference>
<dbReference type="GO" id="GO:0000978">
    <property type="term" value="F:RNA polymerase II cis-regulatory region sequence-specific DNA binding"/>
    <property type="evidence" value="ECO:0007669"/>
    <property type="project" value="TreeGrafter"/>
</dbReference>
<feature type="domain" description="C2H2-type" evidence="12">
    <location>
        <begin position="567"/>
        <end position="594"/>
    </location>
</feature>
<keyword evidence="4 10" id="KW-0863">Zinc-finger</keyword>
<feature type="domain" description="C2H2-type" evidence="12">
    <location>
        <begin position="629"/>
        <end position="657"/>
    </location>
</feature>
<evidence type="ECO:0000256" key="4">
    <source>
        <dbReference type="ARBA" id="ARBA00022771"/>
    </source>
</evidence>
<keyword evidence="8" id="KW-0804">Transcription</keyword>
<feature type="region of interest" description="Disordered" evidence="11">
    <location>
        <begin position="395"/>
        <end position="416"/>
    </location>
</feature>
<dbReference type="FunFam" id="3.30.160.60:FF:000325">
    <property type="entry name" value="ZFP90 zinc finger protein"/>
    <property type="match status" value="1"/>
</dbReference>
<dbReference type="GO" id="GO:0001228">
    <property type="term" value="F:DNA-binding transcription activator activity, RNA polymerase II-specific"/>
    <property type="evidence" value="ECO:0007669"/>
    <property type="project" value="TreeGrafter"/>
</dbReference>
<dbReference type="InterPro" id="IPR013087">
    <property type="entry name" value="Znf_C2H2_type"/>
</dbReference>
<dbReference type="GO" id="GO:0008270">
    <property type="term" value="F:zinc ion binding"/>
    <property type="evidence" value="ECO:0007669"/>
    <property type="project" value="UniProtKB-KW"/>
</dbReference>
<dbReference type="FunFam" id="3.30.160.60:FF:001004">
    <property type="entry name" value="Zinc finger protein 426"/>
    <property type="match status" value="1"/>
</dbReference>
<evidence type="ECO:0000256" key="6">
    <source>
        <dbReference type="ARBA" id="ARBA00023015"/>
    </source>
</evidence>
<keyword evidence="3" id="KW-0677">Repeat</keyword>
<comment type="subcellular location">
    <subcellularLocation>
        <location evidence="1">Nucleus</location>
    </subcellularLocation>
</comment>
<dbReference type="FunFam" id="3.30.160.60:FF:001158">
    <property type="entry name" value="zinc finger protein 22"/>
    <property type="match status" value="1"/>
</dbReference>
<dbReference type="EnsemblMetazoa" id="XM_038197933.1">
    <property type="protein sequence ID" value="XP_038053861.1"/>
    <property type="gene ID" value="LOC119726287"/>
</dbReference>
<feature type="domain" description="C2H2-type" evidence="12">
    <location>
        <begin position="698"/>
        <end position="725"/>
    </location>
</feature>
<feature type="compositionally biased region" description="Basic and acidic residues" evidence="11">
    <location>
        <begin position="406"/>
        <end position="416"/>
    </location>
</feature>
<evidence type="ECO:0000256" key="3">
    <source>
        <dbReference type="ARBA" id="ARBA00022737"/>
    </source>
</evidence>
<evidence type="ECO:0000256" key="7">
    <source>
        <dbReference type="ARBA" id="ARBA00023125"/>
    </source>
</evidence>
<accession>A0A913ZRS9</accession>
<feature type="compositionally biased region" description="Basic residues" evidence="11">
    <location>
        <begin position="395"/>
        <end position="405"/>
    </location>
</feature>
<feature type="region of interest" description="Disordered" evidence="11">
    <location>
        <begin position="796"/>
        <end position="816"/>
    </location>
</feature>
<evidence type="ECO:0000256" key="9">
    <source>
        <dbReference type="ARBA" id="ARBA00023242"/>
    </source>
</evidence>
<keyword evidence="2" id="KW-0479">Metal-binding</keyword>
<dbReference type="PANTHER" id="PTHR24376:SF243">
    <property type="entry name" value="C2H2-TYPE DOMAIN-CONTAINING PROTEIN"/>
    <property type="match status" value="1"/>
</dbReference>
<keyword evidence="6" id="KW-0805">Transcription regulation</keyword>
<protein>
    <recommendedName>
        <fullName evidence="12">C2H2-type domain-containing protein</fullName>
    </recommendedName>
</protein>
<evidence type="ECO:0000259" key="12">
    <source>
        <dbReference type="PROSITE" id="PS50157"/>
    </source>
</evidence>
<dbReference type="OrthoDB" id="8922241at2759"/>
<proteinExistence type="predicted"/>
<dbReference type="RefSeq" id="XP_038053865.1">
    <property type="nucleotide sequence ID" value="XM_038197937.1"/>
</dbReference>
<dbReference type="GeneID" id="119726295"/>
<feature type="domain" description="C2H2-type" evidence="12">
    <location>
        <begin position="659"/>
        <end position="686"/>
    </location>
</feature>
<evidence type="ECO:0000313" key="13">
    <source>
        <dbReference type="EnsemblMetazoa" id="XP_038053865.1"/>
    </source>
</evidence>
<dbReference type="SMART" id="SM00355">
    <property type="entry name" value="ZnF_C2H2"/>
    <property type="match status" value="15"/>
</dbReference>
<dbReference type="InterPro" id="IPR036236">
    <property type="entry name" value="Znf_C2H2_sf"/>
</dbReference>
<dbReference type="Proteomes" id="UP000887568">
    <property type="component" value="Unplaced"/>
</dbReference>
<sequence>MEDTDGIAPSLFPVSVTKDSGPGPQTTSGDLTIEGAVTTVGDVIVADATGGDLTAEGAVIVQGIMTDSGFMSSELALQISQAGGQVVAATETLTTDSQPMIVHSAVLGTSSEVMAPDNQLAETIVQDLPGDNVTSATAEGPNVQEEDGFQQEGVVSQDTVEGGVRVDSAPDQIQSHGVSDGDEVLNEVHQIPDDKLLMFVQEDTNVVMEAQDKAAEDDSFPEAPPKQETEPGNKDVSQGTKEVIFVCIHGQSFRCKPQAGIPVGDPVMEVPEDSCACSKIKKSQAASKKPPRLAVVKGGKLARKLRNRKQLYTCDMCESRFSNKGALDLHMAAHAEDNEEDKESEEEMETIQETTGKKSKEVATPGKAQQQKQTQQAKTCPDCGKVFSRLSALAAHKRQHKKKTLKKDGENSSKQEDKTKSLTCTVCQKLFTRLYDVERHMETHVDSDRRKCTWCSKTFHTIKSKERHENLHCKQNKQNKCSTCDLVLSSKFKLLRHEREHLTSDQIKSLSCKICMKAFTNLRSLMRHERLHYREKGTLINCNHCPETFEDRFSYNAHLKTHDVRIYQCDLCGMKFKHEYLLKVHIKRMTCQKTRESLRDVQCSICQKTVKGTATLKRHMRTHTKEKPYPCRIGCNSSFSSTSNRLSHERMYCKLSPDYLCTHCGEVLSNQARLIYHESKYHGVGPLVRGQRISNAEYPCRHCGKVFFFKGGRKRHERIHLDEKPYMCQFCPKAFVHASALVCHERVHTKERPYICDECGKAFSQATHLKTHIRVHTKEKPYQCRFCDKAFSHMGTRKSHEGTHKNTREPQAQTSVHVPQEQVAAIQMTPQEHHVVIHPEMKVIHHETVGEEPVQHKIHVSHHEHEVQAADVILQLLESGSRVSNFEGLVHIASS</sequence>
<organism evidence="13 14">
    <name type="scientific">Patiria miniata</name>
    <name type="common">Bat star</name>
    <name type="synonym">Asterina miniata</name>
    <dbReference type="NCBI Taxonomy" id="46514"/>
    <lineage>
        <taxon>Eukaryota</taxon>
        <taxon>Metazoa</taxon>
        <taxon>Echinodermata</taxon>
        <taxon>Eleutherozoa</taxon>
        <taxon>Asterozoa</taxon>
        <taxon>Asteroidea</taxon>
        <taxon>Valvatacea</taxon>
        <taxon>Valvatida</taxon>
        <taxon>Asterinidae</taxon>
        <taxon>Patiria</taxon>
    </lineage>
</organism>
<feature type="domain" description="C2H2-type" evidence="12">
    <location>
        <begin position="450"/>
        <end position="477"/>
    </location>
</feature>
<feature type="domain" description="C2H2-type" evidence="12">
    <location>
        <begin position="540"/>
        <end position="562"/>
    </location>
</feature>